<dbReference type="EMBL" id="FOEF01000010">
    <property type="protein sequence ID" value="SEP45929.1"/>
    <property type="molecule type" value="Genomic_DNA"/>
</dbReference>
<evidence type="ECO:0000256" key="5">
    <source>
        <dbReference type="ARBA" id="ARBA00011245"/>
    </source>
</evidence>
<evidence type="ECO:0000259" key="19">
    <source>
        <dbReference type="Pfam" id="PF02875"/>
    </source>
</evidence>
<sequence length="572" mass="59971">MPRGEDEPFGDEELDGDFEGGRGRRRDLADPDSFAGVDELGARAHASDEHGESDDIDPDLDAPDAAYTVGGGSRGGIGGIGQLGDNLATGPVPDLLGAEDAELHELDDQGVEEQPSDPNGQQARRELMAVEAELNQRWPETKIAPSLARIEALVTLLGEPHRGYPVLHVAGTNGKGSVSRMIDALLTRMGLRVGRYTSPHLQLVTERIALDGHPISAAKYVDLFRDVAPYVTMVDGASEDGVPMSKFEVLTGMAFAAFSDAPVEAAVVEAGMGGAWDATNVADGDVAVITPIGIDHVEYLGPKAVDAAREKAGIIKPGSVAVIAEQDQDVLNVLLERAVSVDAAVARAGSEFGVLEREVAVGGQLLKLQGLGGVYDDIFLPLHGAHQAANAALALASVEAFFGAGKDKQLVIEAVREAFAEVENPGRLERVRAAPTVLIDAAHNPMGARALATTVAEEFAFRRLVAVVAVMAEKDARGILDALEPVVSEVVITRNSALRSMPLDELNEQAISIFGEDRVLAEPDLETAVETAIGLVEQSDDPEEPLAGGGVLVTGSVVTAGDARTLFGKEPS</sequence>
<keyword evidence="22" id="KW-1185">Reference proteome</keyword>
<feature type="compositionally biased region" description="Basic and acidic residues" evidence="18">
    <location>
        <begin position="19"/>
        <end position="29"/>
    </location>
</feature>
<dbReference type="OrthoDB" id="9809356at2"/>
<dbReference type="EC" id="6.3.2.12" evidence="6"/>
<evidence type="ECO:0000256" key="11">
    <source>
        <dbReference type="ARBA" id="ARBA00022741"/>
    </source>
</evidence>
<evidence type="ECO:0000256" key="18">
    <source>
        <dbReference type="SAM" id="MobiDB-lite"/>
    </source>
</evidence>
<evidence type="ECO:0000256" key="10">
    <source>
        <dbReference type="ARBA" id="ARBA00022723"/>
    </source>
</evidence>
<dbReference type="FunFam" id="3.40.1190.10:FF:000004">
    <property type="entry name" value="Dihydrofolate synthase/folylpolyglutamate synthase"/>
    <property type="match status" value="1"/>
</dbReference>
<dbReference type="GO" id="GO:0046656">
    <property type="term" value="P:folic acid biosynthetic process"/>
    <property type="evidence" value="ECO:0007669"/>
    <property type="project" value="UniProtKB-KW"/>
</dbReference>
<evidence type="ECO:0000256" key="4">
    <source>
        <dbReference type="ARBA" id="ARBA00008276"/>
    </source>
</evidence>
<dbReference type="InterPro" id="IPR036615">
    <property type="entry name" value="Mur_ligase_C_dom_sf"/>
</dbReference>
<dbReference type="InterPro" id="IPR004101">
    <property type="entry name" value="Mur_ligase_C"/>
</dbReference>
<dbReference type="SUPFAM" id="SSF53623">
    <property type="entry name" value="MurD-like peptide ligases, catalytic domain"/>
    <property type="match status" value="1"/>
</dbReference>
<evidence type="ECO:0000256" key="8">
    <source>
        <dbReference type="ARBA" id="ARBA00019357"/>
    </source>
</evidence>
<dbReference type="GO" id="GO:0004326">
    <property type="term" value="F:tetrahydrofolylpolyglutamate synthase activity"/>
    <property type="evidence" value="ECO:0007669"/>
    <property type="project" value="UniProtKB-EC"/>
</dbReference>
<dbReference type="GO" id="GO:0046872">
    <property type="term" value="F:metal ion binding"/>
    <property type="evidence" value="ECO:0007669"/>
    <property type="project" value="UniProtKB-KW"/>
</dbReference>
<proteinExistence type="inferred from homology"/>
<evidence type="ECO:0000256" key="13">
    <source>
        <dbReference type="ARBA" id="ARBA00022842"/>
    </source>
</evidence>
<evidence type="ECO:0000256" key="6">
    <source>
        <dbReference type="ARBA" id="ARBA00013023"/>
    </source>
</evidence>
<dbReference type="Pfam" id="PF08245">
    <property type="entry name" value="Mur_ligase_M"/>
    <property type="match status" value="1"/>
</dbReference>
<feature type="compositionally biased region" description="Acidic residues" evidence="18">
    <location>
        <begin position="7"/>
        <end position="18"/>
    </location>
</feature>
<dbReference type="PANTHER" id="PTHR11136">
    <property type="entry name" value="FOLYLPOLYGLUTAMATE SYNTHASE-RELATED"/>
    <property type="match status" value="1"/>
</dbReference>
<organism evidence="21 22">
    <name type="scientific">Amycolatopsis saalfeldensis</name>
    <dbReference type="NCBI Taxonomy" id="394193"/>
    <lineage>
        <taxon>Bacteria</taxon>
        <taxon>Bacillati</taxon>
        <taxon>Actinomycetota</taxon>
        <taxon>Actinomycetes</taxon>
        <taxon>Pseudonocardiales</taxon>
        <taxon>Pseudonocardiaceae</taxon>
        <taxon>Amycolatopsis</taxon>
    </lineage>
</organism>
<accession>A0A1H8Y1G0</accession>
<evidence type="ECO:0000256" key="17">
    <source>
        <dbReference type="ARBA" id="ARBA00049161"/>
    </source>
</evidence>
<comment type="pathway">
    <text evidence="3">Cofactor biosynthesis; tetrahydrofolylpolyglutamate biosynthesis.</text>
</comment>
<feature type="region of interest" description="Disordered" evidence="18">
    <location>
        <begin position="1"/>
        <end position="70"/>
    </location>
</feature>
<reference evidence="21 22" key="1">
    <citation type="submission" date="2016-10" db="EMBL/GenBank/DDBJ databases">
        <authorList>
            <person name="de Groot N.N."/>
        </authorList>
    </citation>
    <scope>NUCLEOTIDE SEQUENCE [LARGE SCALE GENOMIC DNA]</scope>
    <source>
        <strain evidence="21 22">DSM 44993</strain>
    </source>
</reference>
<keyword evidence="13" id="KW-0460">Magnesium</keyword>
<comment type="pathway">
    <text evidence="2">Cofactor biosynthesis; tetrahydrofolate biosynthesis; 7,8-dihydrofolate from 2-amino-4-hydroxy-6-hydroxymethyl-7,8-dihydropteridine diphosphate and 4-aminobenzoate: step 2/2.</text>
</comment>
<comment type="cofactor">
    <cofactor evidence="1">
        <name>Mg(2+)</name>
        <dbReference type="ChEBI" id="CHEBI:18420"/>
    </cofactor>
</comment>
<dbReference type="Gene3D" id="3.40.1190.10">
    <property type="entry name" value="Mur-like, catalytic domain"/>
    <property type="match status" value="1"/>
</dbReference>
<dbReference type="EC" id="6.3.2.17" evidence="7"/>
<name>A0A1H8Y1G0_9PSEU</name>
<evidence type="ECO:0000256" key="16">
    <source>
        <dbReference type="ARBA" id="ARBA00047493"/>
    </source>
</evidence>
<comment type="similarity">
    <text evidence="4">Belongs to the folylpolyglutamate synthase family.</text>
</comment>
<dbReference type="STRING" id="394193.SAMN04489732_110144"/>
<evidence type="ECO:0000256" key="12">
    <source>
        <dbReference type="ARBA" id="ARBA00022840"/>
    </source>
</evidence>
<comment type="catalytic activity">
    <reaction evidence="16">
        <text>(6S)-5,6,7,8-tetrahydrofolyl-(gamma-L-Glu)(n) + L-glutamate + ATP = (6S)-5,6,7,8-tetrahydrofolyl-(gamma-L-Glu)(n+1) + ADP + phosphate + H(+)</text>
        <dbReference type="Rhea" id="RHEA:10580"/>
        <dbReference type="Rhea" id="RHEA-COMP:14738"/>
        <dbReference type="Rhea" id="RHEA-COMP:14740"/>
        <dbReference type="ChEBI" id="CHEBI:15378"/>
        <dbReference type="ChEBI" id="CHEBI:29985"/>
        <dbReference type="ChEBI" id="CHEBI:30616"/>
        <dbReference type="ChEBI" id="CHEBI:43474"/>
        <dbReference type="ChEBI" id="CHEBI:141005"/>
        <dbReference type="ChEBI" id="CHEBI:456216"/>
        <dbReference type="EC" id="6.3.2.17"/>
    </reaction>
</comment>
<dbReference type="InterPro" id="IPR036565">
    <property type="entry name" value="Mur-like_cat_sf"/>
</dbReference>
<dbReference type="NCBIfam" id="NF047860">
    <property type="entry name" value="Tet-DihydfolSynFolCMyb"/>
    <property type="match status" value="1"/>
</dbReference>
<keyword evidence="12" id="KW-0067">ATP-binding</keyword>
<dbReference type="Proteomes" id="UP000198582">
    <property type="component" value="Unassembled WGS sequence"/>
</dbReference>
<keyword evidence="9" id="KW-0436">Ligase</keyword>
<feature type="compositionally biased region" description="Basic and acidic residues" evidence="18">
    <location>
        <begin position="40"/>
        <end position="50"/>
    </location>
</feature>
<evidence type="ECO:0000256" key="1">
    <source>
        <dbReference type="ARBA" id="ARBA00001946"/>
    </source>
</evidence>
<evidence type="ECO:0000256" key="2">
    <source>
        <dbReference type="ARBA" id="ARBA00004799"/>
    </source>
</evidence>
<dbReference type="AlphaFoldDB" id="A0A1H8Y1G0"/>
<evidence type="ECO:0000259" key="20">
    <source>
        <dbReference type="Pfam" id="PF08245"/>
    </source>
</evidence>
<keyword evidence="11" id="KW-0547">Nucleotide-binding</keyword>
<dbReference type="NCBIfam" id="TIGR01499">
    <property type="entry name" value="folC"/>
    <property type="match status" value="1"/>
</dbReference>
<keyword evidence="10" id="KW-0479">Metal-binding</keyword>
<dbReference type="SUPFAM" id="SSF53244">
    <property type="entry name" value="MurD-like peptide ligases, peptide-binding domain"/>
    <property type="match status" value="1"/>
</dbReference>
<protein>
    <recommendedName>
        <fullName evidence="8">Dihydrofolate synthase/folylpolyglutamate synthase</fullName>
        <ecNumber evidence="6">6.3.2.12</ecNumber>
        <ecNumber evidence="7">6.3.2.17</ecNumber>
    </recommendedName>
    <alternativeName>
        <fullName evidence="15">Tetrahydrofolylpolyglutamate synthase</fullName>
    </alternativeName>
</protein>
<feature type="domain" description="Mur ligase C-terminal" evidence="19">
    <location>
        <begin position="426"/>
        <end position="540"/>
    </location>
</feature>
<keyword evidence="14" id="KW-0289">Folate biosynthesis</keyword>
<evidence type="ECO:0000256" key="7">
    <source>
        <dbReference type="ARBA" id="ARBA00013025"/>
    </source>
</evidence>
<dbReference type="GO" id="GO:0005737">
    <property type="term" value="C:cytoplasm"/>
    <property type="evidence" value="ECO:0007669"/>
    <property type="project" value="TreeGrafter"/>
</dbReference>
<dbReference type="GO" id="GO:0008841">
    <property type="term" value="F:dihydrofolate synthase activity"/>
    <property type="evidence" value="ECO:0007669"/>
    <property type="project" value="UniProtKB-EC"/>
</dbReference>
<evidence type="ECO:0000256" key="14">
    <source>
        <dbReference type="ARBA" id="ARBA00022909"/>
    </source>
</evidence>
<dbReference type="GO" id="GO:0005524">
    <property type="term" value="F:ATP binding"/>
    <property type="evidence" value="ECO:0007669"/>
    <property type="project" value="UniProtKB-KW"/>
</dbReference>
<dbReference type="PANTHER" id="PTHR11136:SF0">
    <property type="entry name" value="DIHYDROFOLATE SYNTHETASE-RELATED"/>
    <property type="match status" value="1"/>
</dbReference>
<evidence type="ECO:0000256" key="9">
    <source>
        <dbReference type="ARBA" id="ARBA00022598"/>
    </source>
</evidence>
<gene>
    <name evidence="21" type="ORF">SAMN04489732_110144</name>
</gene>
<dbReference type="InterPro" id="IPR001645">
    <property type="entry name" value="Folylpolyglutamate_synth"/>
</dbReference>
<evidence type="ECO:0000256" key="15">
    <source>
        <dbReference type="ARBA" id="ARBA00030592"/>
    </source>
</evidence>
<dbReference type="Gene3D" id="3.90.190.20">
    <property type="entry name" value="Mur ligase, C-terminal domain"/>
    <property type="match status" value="1"/>
</dbReference>
<dbReference type="InterPro" id="IPR013221">
    <property type="entry name" value="Mur_ligase_cen"/>
</dbReference>
<feature type="domain" description="Mur ligase central" evidence="20">
    <location>
        <begin position="255"/>
        <end position="397"/>
    </location>
</feature>
<comment type="catalytic activity">
    <reaction evidence="17">
        <text>7,8-dihydropteroate + L-glutamate + ATP = 7,8-dihydrofolate + ADP + phosphate + H(+)</text>
        <dbReference type="Rhea" id="RHEA:23584"/>
        <dbReference type="ChEBI" id="CHEBI:15378"/>
        <dbReference type="ChEBI" id="CHEBI:17839"/>
        <dbReference type="ChEBI" id="CHEBI:29985"/>
        <dbReference type="ChEBI" id="CHEBI:30616"/>
        <dbReference type="ChEBI" id="CHEBI:43474"/>
        <dbReference type="ChEBI" id="CHEBI:57451"/>
        <dbReference type="ChEBI" id="CHEBI:456216"/>
        <dbReference type="EC" id="6.3.2.12"/>
    </reaction>
</comment>
<evidence type="ECO:0000256" key="3">
    <source>
        <dbReference type="ARBA" id="ARBA00005150"/>
    </source>
</evidence>
<comment type="subunit">
    <text evidence="5">Monomer.</text>
</comment>
<feature type="compositionally biased region" description="Acidic residues" evidence="18">
    <location>
        <begin position="51"/>
        <end position="62"/>
    </location>
</feature>
<evidence type="ECO:0000313" key="22">
    <source>
        <dbReference type="Proteomes" id="UP000198582"/>
    </source>
</evidence>
<dbReference type="Pfam" id="PF02875">
    <property type="entry name" value="Mur_ligase_C"/>
    <property type="match status" value="1"/>
</dbReference>
<evidence type="ECO:0000313" key="21">
    <source>
        <dbReference type="EMBL" id="SEP45929.1"/>
    </source>
</evidence>